<dbReference type="PANTHER" id="PTHR10926:SF0">
    <property type="entry name" value="CDC50, ISOFORM A"/>
    <property type="match status" value="1"/>
</dbReference>
<organism evidence="8 9">
    <name type="scientific">Stentor coeruleus</name>
    <dbReference type="NCBI Taxonomy" id="5963"/>
    <lineage>
        <taxon>Eukaryota</taxon>
        <taxon>Sar</taxon>
        <taxon>Alveolata</taxon>
        <taxon>Ciliophora</taxon>
        <taxon>Postciliodesmatophora</taxon>
        <taxon>Heterotrichea</taxon>
        <taxon>Heterotrichida</taxon>
        <taxon>Stentoridae</taxon>
        <taxon>Stentor</taxon>
    </lineage>
</organism>
<comment type="subcellular location">
    <subcellularLocation>
        <location evidence="1">Membrane</location>
        <topology evidence="1">Multi-pass membrane protein</topology>
    </subcellularLocation>
</comment>
<dbReference type="GO" id="GO:0005794">
    <property type="term" value="C:Golgi apparatus"/>
    <property type="evidence" value="ECO:0007669"/>
    <property type="project" value="TreeGrafter"/>
</dbReference>
<dbReference type="OrthoDB" id="340608at2759"/>
<accession>A0A1R2AKU1</accession>
<comment type="caution">
    <text evidence="8">The sequence shown here is derived from an EMBL/GenBank/DDBJ whole genome shotgun (WGS) entry which is preliminary data.</text>
</comment>
<feature type="transmembrane region" description="Helical" evidence="7">
    <location>
        <begin position="279"/>
        <end position="305"/>
    </location>
</feature>
<gene>
    <name evidence="8" type="ORF">SteCoe_39155</name>
</gene>
<dbReference type="PIRSF" id="PIRSF015840">
    <property type="entry name" value="DUF284_TM_euk"/>
    <property type="match status" value="1"/>
</dbReference>
<keyword evidence="3 7" id="KW-0812">Transmembrane</keyword>
<evidence type="ECO:0000256" key="4">
    <source>
        <dbReference type="ARBA" id="ARBA00022989"/>
    </source>
</evidence>
<dbReference type="Proteomes" id="UP000187209">
    <property type="component" value="Unassembled WGS sequence"/>
</dbReference>
<dbReference type="GO" id="GO:0005783">
    <property type="term" value="C:endoplasmic reticulum"/>
    <property type="evidence" value="ECO:0007669"/>
    <property type="project" value="TreeGrafter"/>
</dbReference>
<dbReference type="AlphaFoldDB" id="A0A1R2AKU1"/>
<proteinExistence type="inferred from homology"/>
<evidence type="ECO:0008006" key="10">
    <source>
        <dbReference type="Google" id="ProtNLM"/>
    </source>
</evidence>
<dbReference type="PANTHER" id="PTHR10926">
    <property type="entry name" value="CELL CYCLE CONTROL PROTEIN 50"/>
    <property type="match status" value="1"/>
</dbReference>
<keyword evidence="4 7" id="KW-1133">Transmembrane helix</keyword>
<evidence type="ECO:0000256" key="6">
    <source>
        <dbReference type="PIRNR" id="PIRNR015840"/>
    </source>
</evidence>
<evidence type="ECO:0000256" key="2">
    <source>
        <dbReference type="ARBA" id="ARBA00009457"/>
    </source>
</evidence>
<name>A0A1R2AKU1_9CILI</name>
<sequence>MDAEKSNKPGNSALKQQKLKSWSFKMSKIVLGFFYIFCGSFFLIIGSVIVSESNSVIEHKLRYDNVDACKADWKTRPLCTIKLELDEKMPSPVFVYYEITNMYQNHRRYNKNRDIKQLMGKTQSKNDIDSYCDPVKTMGDLGLIVNNYYLNAKSVANPCGLMAKTFFNDTYTINPITSGIAEVKISFDELAWETDKDEKFKNNDNMHLQWTDVENQHFMVWMSTAGLPTFKKLWGKIKHDLPKGQYAITIQNNYDISDFDGEKAIIVSTTSGLGGKMSFLGILCLIVGGISFLGGSAVVGLGFYLKKIKGISID</sequence>
<reference evidence="8 9" key="1">
    <citation type="submission" date="2016-11" db="EMBL/GenBank/DDBJ databases">
        <title>The macronuclear genome of Stentor coeruleus: a giant cell with tiny introns.</title>
        <authorList>
            <person name="Slabodnick M."/>
            <person name="Ruby J.G."/>
            <person name="Reiff S.B."/>
            <person name="Swart E.C."/>
            <person name="Gosai S."/>
            <person name="Prabakaran S."/>
            <person name="Witkowska E."/>
            <person name="Larue G.E."/>
            <person name="Fisher S."/>
            <person name="Freeman R.M."/>
            <person name="Gunawardena J."/>
            <person name="Chu W."/>
            <person name="Stover N.A."/>
            <person name="Gregory B.D."/>
            <person name="Nowacki M."/>
            <person name="Derisi J."/>
            <person name="Roy S.W."/>
            <person name="Marshall W.F."/>
            <person name="Sood P."/>
        </authorList>
    </citation>
    <scope>NUCLEOTIDE SEQUENCE [LARGE SCALE GENOMIC DNA]</scope>
    <source>
        <strain evidence="8">WM001</strain>
    </source>
</reference>
<evidence type="ECO:0000256" key="3">
    <source>
        <dbReference type="ARBA" id="ARBA00022692"/>
    </source>
</evidence>
<evidence type="ECO:0000256" key="7">
    <source>
        <dbReference type="SAM" id="Phobius"/>
    </source>
</evidence>
<dbReference type="EMBL" id="MPUH01002427">
    <property type="protein sequence ID" value="OMJ65131.1"/>
    <property type="molecule type" value="Genomic_DNA"/>
</dbReference>
<evidence type="ECO:0000256" key="5">
    <source>
        <dbReference type="ARBA" id="ARBA00023136"/>
    </source>
</evidence>
<comment type="similarity">
    <text evidence="2 6">Belongs to the CDC50/LEM3 family.</text>
</comment>
<evidence type="ECO:0000313" key="9">
    <source>
        <dbReference type="Proteomes" id="UP000187209"/>
    </source>
</evidence>
<dbReference type="Pfam" id="PF03381">
    <property type="entry name" value="CDC50"/>
    <property type="match status" value="1"/>
</dbReference>
<dbReference type="InterPro" id="IPR005045">
    <property type="entry name" value="CDC50/LEM3_fam"/>
</dbReference>
<feature type="transmembrane region" description="Helical" evidence="7">
    <location>
        <begin position="29"/>
        <end position="50"/>
    </location>
</feature>
<dbReference type="GO" id="GO:0005886">
    <property type="term" value="C:plasma membrane"/>
    <property type="evidence" value="ECO:0007669"/>
    <property type="project" value="TreeGrafter"/>
</dbReference>
<evidence type="ECO:0000313" key="8">
    <source>
        <dbReference type="EMBL" id="OMJ65131.1"/>
    </source>
</evidence>
<protein>
    <recommendedName>
        <fullName evidence="10">ALA-interacting subunit</fullName>
    </recommendedName>
</protein>
<keyword evidence="5 6" id="KW-0472">Membrane</keyword>
<evidence type="ECO:0000256" key="1">
    <source>
        <dbReference type="ARBA" id="ARBA00004141"/>
    </source>
</evidence>
<keyword evidence="9" id="KW-1185">Reference proteome</keyword>